<feature type="transmembrane region" description="Helical" evidence="1">
    <location>
        <begin position="115"/>
        <end position="136"/>
    </location>
</feature>
<feature type="transmembrane region" description="Helical" evidence="1">
    <location>
        <begin position="88"/>
        <end position="109"/>
    </location>
</feature>
<dbReference type="EMBL" id="BAAAMJ010000007">
    <property type="protein sequence ID" value="GAA1899320.1"/>
    <property type="molecule type" value="Genomic_DNA"/>
</dbReference>
<gene>
    <name evidence="2" type="ORF">GCM10009716_06450</name>
</gene>
<accession>A0ABN2NUW9</accession>
<name>A0ABN2NUW9_9ACTN</name>
<evidence type="ECO:0000313" key="2">
    <source>
        <dbReference type="EMBL" id="GAA1899320.1"/>
    </source>
</evidence>
<keyword evidence="1" id="KW-0812">Transmembrane</keyword>
<feature type="transmembrane region" description="Helical" evidence="1">
    <location>
        <begin position="141"/>
        <end position="157"/>
    </location>
</feature>
<proteinExistence type="predicted"/>
<keyword evidence="1" id="KW-0472">Membrane</keyword>
<reference evidence="2 3" key="1">
    <citation type="journal article" date="2019" name="Int. J. Syst. Evol. Microbiol.">
        <title>The Global Catalogue of Microorganisms (GCM) 10K type strain sequencing project: providing services to taxonomists for standard genome sequencing and annotation.</title>
        <authorList>
            <consortium name="The Broad Institute Genomics Platform"/>
            <consortium name="The Broad Institute Genome Sequencing Center for Infectious Disease"/>
            <person name="Wu L."/>
            <person name="Ma J."/>
        </authorList>
    </citation>
    <scope>NUCLEOTIDE SEQUENCE [LARGE SCALE GENOMIC DNA]</scope>
    <source>
        <strain evidence="2 3">JCM 13581</strain>
    </source>
</reference>
<keyword evidence="3" id="KW-1185">Reference proteome</keyword>
<dbReference type="RefSeq" id="WP_344258667.1">
    <property type="nucleotide sequence ID" value="NZ_BAAAMJ010000007.1"/>
</dbReference>
<keyword evidence="1" id="KW-1133">Transmembrane helix</keyword>
<feature type="transmembrane region" description="Helical" evidence="1">
    <location>
        <begin position="177"/>
        <end position="200"/>
    </location>
</feature>
<dbReference type="Proteomes" id="UP001501303">
    <property type="component" value="Unassembled WGS sequence"/>
</dbReference>
<feature type="transmembrane region" description="Helical" evidence="1">
    <location>
        <begin position="50"/>
        <end position="68"/>
    </location>
</feature>
<evidence type="ECO:0008006" key="4">
    <source>
        <dbReference type="Google" id="ProtNLM"/>
    </source>
</evidence>
<evidence type="ECO:0000256" key="1">
    <source>
        <dbReference type="SAM" id="Phobius"/>
    </source>
</evidence>
<evidence type="ECO:0000313" key="3">
    <source>
        <dbReference type="Proteomes" id="UP001501303"/>
    </source>
</evidence>
<organism evidence="2 3">
    <name type="scientific">Streptomyces sodiiphilus</name>
    <dbReference type="NCBI Taxonomy" id="226217"/>
    <lineage>
        <taxon>Bacteria</taxon>
        <taxon>Bacillati</taxon>
        <taxon>Actinomycetota</taxon>
        <taxon>Actinomycetes</taxon>
        <taxon>Kitasatosporales</taxon>
        <taxon>Streptomycetaceae</taxon>
        <taxon>Streptomyces</taxon>
    </lineage>
</organism>
<dbReference type="PROSITE" id="PS51257">
    <property type="entry name" value="PROKAR_LIPOPROTEIN"/>
    <property type="match status" value="1"/>
</dbReference>
<sequence length="217" mass="23341">MSDRDWWRYLRPHHPWGLAAALAALTACLTWIGSTALTVPAQHPAGDSSVQARMVIALACATLIAGSLNSPMTDWETTAGTRLRRAELVHMVVAAAAGTVLLGVCEAVVRTPEAAAALFRAELIWLGLALTCARLLGRAQAWVLPLLTLFPLTYLGWDPTGTVRWWNWMWAPPQAPACWALAAASLAAAGLAHLATPWRLHHLRRTLRPKAVAPGSG</sequence>
<comment type="caution">
    <text evidence="2">The sequence shown here is derived from an EMBL/GenBank/DDBJ whole genome shotgun (WGS) entry which is preliminary data.</text>
</comment>
<protein>
    <recommendedName>
        <fullName evidence="4">ABC transporter permease</fullName>
    </recommendedName>
</protein>